<proteinExistence type="predicted"/>
<comment type="caution">
    <text evidence="1">The sequence shown here is derived from an EMBL/GenBank/DDBJ whole genome shotgun (WGS) entry which is preliminary data.</text>
</comment>
<name>A0A6A4RMW9_SCOMX</name>
<evidence type="ECO:0000313" key="1">
    <source>
        <dbReference type="EMBL" id="KAF0023866.1"/>
    </source>
</evidence>
<dbReference type="AlphaFoldDB" id="A0A6A4RMW9"/>
<gene>
    <name evidence="1" type="ORF">F2P81_024496</name>
</gene>
<protein>
    <submittedName>
        <fullName evidence="1">Uncharacterized protein</fullName>
    </submittedName>
</protein>
<dbReference type="EMBL" id="VEVO01000022">
    <property type="protein sequence ID" value="KAF0023866.1"/>
    <property type="molecule type" value="Genomic_DNA"/>
</dbReference>
<evidence type="ECO:0000313" key="2">
    <source>
        <dbReference type="Proteomes" id="UP000438429"/>
    </source>
</evidence>
<reference evidence="1 2" key="1">
    <citation type="submission" date="2019-06" db="EMBL/GenBank/DDBJ databases">
        <title>Draft genomes of female and male turbot (Scophthalmus maximus).</title>
        <authorList>
            <person name="Xu H."/>
            <person name="Xu X.-W."/>
            <person name="Shao C."/>
            <person name="Chen S."/>
        </authorList>
    </citation>
    <scope>NUCLEOTIDE SEQUENCE [LARGE SCALE GENOMIC DNA]</scope>
    <source>
        <strain evidence="1">Ysfricsl-2016a</strain>
        <tissue evidence="1">Blood</tissue>
    </source>
</reference>
<sequence>MATKKKREEAQEYCHGNKKVGYCTMQMSLTDFGATVRYSGNRRDDATTTTETEADVHFTERFRRLLLCFSASPREARSRKTTERCFLTVNK</sequence>
<accession>A0A6A4RMW9</accession>
<dbReference type="Proteomes" id="UP000438429">
    <property type="component" value="Unassembled WGS sequence"/>
</dbReference>
<organism evidence="1 2">
    <name type="scientific">Scophthalmus maximus</name>
    <name type="common">Turbot</name>
    <name type="synonym">Psetta maxima</name>
    <dbReference type="NCBI Taxonomy" id="52904"/>
    <lineage>
        <taxon>Eukaryota</taxon>
        <taxon>Metazoa</taxon>
        <taxon>Chordata</taxon>
        <taxon>Craniata</taxon>
        <taxon>Vertebrata</taxon>
        <taxon>Euteleostomi</taxon>
        <taxon>Actinopterygii</taxon>
        <taxon>Neopterygii</taxon>
        <taxon>Teleostei</taxon>
        <taxon>Neoteleostei</taxon>
        <taxon>Acanthomorphata</taxon>
        <taxon>Carangaria</taxon>
        <taxon>Pleuronectiformes</taxon>
        <taxon>Pleuronectoidei</taxon>
        <taxon>Scophthalmidae</taxon>
        <taxon>Scophthalmus</taxon>
    </lineage>
</organism>